<dbReference type="Proteomes" id="UP000316360">
    <property type="component" value="Unassembled WGS sequence"/>
</dbReference>
<dbReference type="AlphaFoldDB" id="A0A523RTC6"/>
<dbReference type="EMBL" id="SOKJ01000323">
    <property type="protein sequence ID" value="TET08936.1"/>
    <property type="molecule type" value="Genomic_DNA"/>
</dbReference>
<organism evidence="2 3">
    <name type="scientific">Aerophobetes bacterium</name>
    <dbReference type="NCBI Taxonomy" id="2030807"/>
    <lineage>
        <taxon>Bacteria</taxon>
        <taxon>Candidatus Aerophobota</taxon>
    </lineage>
</organism>
<protein>
    <recommendedName>
        <fullName evidence="1">DUF6917 domain-containing protein</fullName>
    </recommendedName>
</protein>
<evidence type="ECO:0000313" key="2">
    <source>
        <dbReference type="EMBL" id="TET08936.1"/>
    </source>
</evidence>
<name>A0A523RTC6_UNCAE</name>
<dbReference type="Pfam" id="PF21891">
    <property type="entry name" value="DUF6917"/>
    <property type="match status" value="1"/>
</dbReference>
<evidence type="ECO:0000313" key="3">
    <source>
        <dbReference type="Proteomes" id="UP000316360"/>
    </source>
</evidence>
<reference evidence="2 3" key="1">
    <citation type="submission" date="2019-03" db="EMBL/GenBank/DDBJ databases">
        <title>Metabolic potential of uncultured bacteria and archaea associated with petroleum seepage in deep-sea sediments.</title>
        <authorList>
            <person name="Dong X."/>
            <person name="Hubert C."/>
        </authorList>
    </citation>
    <scope>NUCLEOTIDE SEQUENCE [LARGE SCALE GENOMIC DNA]</scope>
    <source>
        <strain evidence="2">E44_bin7</strain>
    </source>
</reference>
<sequence length="142" mass="15242">MDPYKEKLITGSLCSKKALVRGRVVAVMDAKLSHRGLQLIISPTRALLSGEIHELIVTDEEDAGPGKVVNRIAYIGSFELEKGGVVAKGNKVILKGKSIGEIVGFDETHAPNHLNIIIKSSKRKSGEELGVELGDRLTIGSD</sequence>
<evidence type="ECO:0000259" key="1">
    <source>
        <dbReference type="Pfam" id="PF21891"/>
    </source>
</evidence>
<accession>A0A523RTC6</accession>
<proteinExistence type="predicted"/>
<gene>
    <name evidence="2" type="ORF">E3J84_05655</name>
</gene>
<feature type="domain" description="DUF6917" evidence="1">
    <location>
        <begin position="16"/>
        <end position="139"/>
    </location>
</feature>
<comment type="caution">
    <text evidence="2">The sequence shown here is derived from an EMBL/GenBank/DDBJ whole genome shotgun (WGS) entry which is preliminary data.</text>
</comment>
<dbReference type="InterPro" id="IPR054210">
    <property type="entry name" value="DUF6917"/>
</dbReference>